<evidence type="ECO:0000259" key="6">
    <source>
        <dbReference type="PROSITE" id="PS51724"/>
    </source>
</evidence>
<dbReference type="InterPro" id="IPR036680">
    <property type="entry name" value="SPOR-like_sf"/>
</dbReference>
<name>A0ABT4VEN0_9HELI</name>
<reference evidence="7 8" key="1">
    <citation type="submission" date="2023-01" db="EMBL/GenBank/DDBJ databases">
        <title>Description of Helicobacter ibis sp. nov. isolated from faecal droppings of black-faced ibis (Theristicus melanopis).</title>
        <authorList>
            <person name="Lopez-Cantillo M."/>
            <person name="Vidal-Veuthey B."/>
            <person name="Mella A."/>
            <person name="De La Haba R."/>
            <person name="Collado L."/>
        </authorList>
    </citation>
    <scope>NUCLEOTIDE SEQUENCE [LARGE SCALE GENOMIC DNA]</scope>
    <source>
        <strain evidence="7 8">A82</strain>
    </source>
</reference>
<dbReference type="NCBIfam" id="TIGR00413">
    <property type="entry name" value="rlpA"/>
    <property type="match status" value="1"/>
</dbReference>
<dbReference type="PROSITE" id="PS51724">
    <property type="entry name" value="SPOR"/>
    <property type="match status" value="1"/>
</dbReference>
<evidence type="ECO:0000256" key="3">
    <source>
        <dbReference type="ARBA" id="ARBA00023316"/>
    </source>
</evidence>
<dbReference type="EC" id="4.2.2.-" evidence="4"/>
<evidence type="ECO:0000313" key="7">
    <source>
        <dbReference type="EMBL" id="MDA3969166.1"/>
    </source>
</evidence>
<dbReference type="PANTHER" id="PTHR34183">
    <property type="entry name" value="ENDOLYTIC PEPTIDOGLYCAN TRANSGLYCOSYLASE RLPA"/>
    <property type="match status" value="1"/>
</dbReference>
<dbReference type="Proteomes" id="UP001210261">
    <property type="component" value="Unassembled WGS sequence"/>
</dbReference>
<proteinExistence type="inferred from homology"/>
<organism evidence="7 8">
    <name type="scientific">Helicobacter ibis</name>
    <dbReference type="NCBI Taxonomy" id="2962633"/>
    <lineage>
        <taxon>Bacteria</taxon>
        <taxon>Pseudomonadati</taxon>
        <taxon>Campylobacterota</taxon>
        <taxon>Epsilonproteobacteria</taxon>
        <taxon>Campylobacterales</taxon>
        <taxon>Helicobacteraceae</taxon>
        <taxon>Helicobacter</taxon>
    </lineage>
</organism>
<sequence length="277" mass="30583">MNLKLLLFSGFVLLFVGCSSKGHNVYYSDYGSTGGAYGGSGNYGTPNKNPKSHEATMRPYQINGKWYYPTTVTLGESYDGIASWYGPKFHGKKTSNGEIYSMYAHTAAHKTLPMNTIVKVTSQENGKSTIVRINDRGPFVAGRIIDLSNVAARDIDMLTTGTARVKVEVIGFDGVISDSMPLSKENLANSEYEIAHTNNSVQLSNFMVQIGAFRRKEGAEAFKNTHSNHAPYHATIREYQLDDSPIYRVMLSGFKSEEEARDFIKSNKVVGAFIVTN</sequence>
<keyword evidence="4" id="KW-1003">Cell membrane</keyword>
<dbReference type="SUPFAM" id="SSF110997">
    <property type="entry name" value="Sporulation related repeat"/>
    <property type="match status" value="1"/>
</dbReference>
<dbReference type="Gene3D" id="2.40.40.10">
    <property type="entry name" value="RlpA-like domain"/>
    <property type="match status" value="1"/>
</dbReference>
<dbReference type="InterPro" id="IPR012997">
    <property type="entry name" value="RplA"/>
</dbReference>
<protein>
    <recommendedName>
        <fullName evidence="4">Probable endolytic peptidoglycan transglycosylase RlpA</fullName>
        <ecNumber evidence="4">4.2.2.-</ecNumber>
    </recommendedName>
</protein>
<gene>
    <name evidence="4" type="primary">rlpA</name>
    <name evidence="7" type="ORF">PF021_05685</name>
</gene>
<evidence type="ECO:0000256" key="1">
    <source>
        <dbReference type="ARBA" id="ARBA00022729"/>
    </source>
</evidence>
<dbReference type="SUPFAM" id="SSF50685">
    <property type="entry name" value="Barwin-like endoglucanases"/>
    <property type="match status" value="1"/>
</dbReference>
<evidence type="ECO:0000256" key="4">
    <source>
        <dbReference type="HAMAP-Rule" id="MF_02071"/>
    </source>
</evidence>
<dbReference type="Gene3D" id="3.30.70.1070">
    <property type="entry name" value="Sporulation related repeat"/>
    <property type="match status" value="1"/>
</dbReference>
<evidence type="ECO:0000313" key="8">
    <source>
        <dbReference type="Proteomes" id="UP001210261"/>
    </source>
</evidence>
<evidence type="ECO:0000256" key="5">
    <source>
        <dbReference type="RuleBase" id="RU003495"/>
    </source>
</evidence>
<dbReference type="RefSeq" id="WP_271021469.1">
    <property type="nucleotide sequence ID" value="NZ_JAQHXR010000002.1"/>
</dbReference>
<evidence type="ECO:0000256" key="2">
    <source>
        <dbReference type="ARBA" id="ARBA00023239"/>
    </source>
</evidence>
<comment type="caution">
    <text evidence="7">The sequence shown here is derived from an EMBL/GenBank/DDBJ whole genome shotgun (WGS) entry which is preliminary data.</text>
</comment>
<keyword evidence="4" id="KW-0564">Palmitate</keyword>
<keyword evidence="3 4" id="KW-0961">Cell wall biogenesis/degradation</keyword>
<dbReference type="Pfam" id="PF03330">
    <property type="entry name" value="DPBB_1"/>
    <property type="match status" value="1"/>
</dbReference>
<dbReference type="InterPro" id="IPR034718">
    <property type="entry name" value="RlpA"/>
</dbReference>
<comment type="similarity">
    <text evidence="4 5">Belongs to the RlpA family.</text>
</comment>
<dbReference type="EMBL" id="JAQHXR010000002">
    <property type="protein sequence ID" value="MDA3969166.1"/>
    <property type="molecule type" value="Genomic_DNA"/>
</dbReference>
<dbReference type="PANTHER" id="PTHR34183:SF1">
    <property type="entry name" value="ENDOLYTIC PEPTIDOGLYCAN TRANSGLYCOSYLASE RLPA"/>
    <property type="match status" value="1"/>
</dbReference>
<keyword evidence="1" id="KW-0732">Signal</keyword>
<comment type="subcellular location">
    <subcellularLocation>
        <location evidence="4">Cell membrane</location>
        <topology evidence="4">Lipid-anchor</topology>
    </subcellularLocation>
</comment>
<dbReference type="PROSITE" id="PS51257">
    <property type="entry name" value="PROKAR_LIPOPROTEIN"/>
    <property type="match status" value="1"/>
</dbReference>
<dbReference type="Pfam" id="PF05036">
    <property type="entry name" value="SPOR"/>
    <property type="match status" value="1"/>
</dbReference>
<dbReference type="InterPro" id="IPR009009">
    <property type="entry name" value="RlpA-like_DPBB"/>
</dbReference>
<accession>A0ABT4VEN0</accession>
<dbReference type="InterPro" id="IPR036908">
    <property type="entry name" value="RlpA-like_sf"/>
</dbReference>
<dbReference type="InterPro" id="IPR007730">
    <property type="entry name" value="SPOR-like_dom"/>
</dbReference>
<keyword evidence="2 4" id="KW-0456">Lyase</keyword>
<dbReference type="CDD" id="cd22268">
    <property type="entry name" value="DPBB_RlpA-like"/>
    <property type="match status" value="1"/>
</dbReference>
<dbReference type="HAMAP" id="MF_02071">
    <property type="entry name" value="RlpA"/>
    <property type="match status" value="1"/>
</dbReference>
<comment type="function">
    <text evidence="4">Lytic transglycosylase with a strong preference for naked glycan strands that lack stem peptides.</text>
</comment>
<feature type="domain" description="SPOR" evidence="6">
    <location>
        <begin position="200"/>
        <end position="277"/>
    </location>
</feature>
<keyword evidence="4" id="KW-0472">Membrane</keyword>
<keyword evidence="8" id="KW-1185">Reference proteome</keyword>
<keyword evidence="4" id="KW-0449">Lipoprotein</keyword>